<dbReference type="CDD" id="cd06090">
    <property type="entry name" value="KOW_RPL27"/>
    <property type="match status" value="1"/>
</dbReference>
<name>A0A316Z676_9BASI</name>
<evidence type="ECO:0000256" key="1">
    <source>
        <dbReference type="ARBA" id="ARBA00009124"/>
    </source>
</evidence>
<protein>
    <recommendedName>
        <fullName evidence="4">60S ribosomal protein L27</fullName>
    </recommendedName>
</protein>
<keyword evidence="3 4" id="KW-0687">Ribonucleoprotein</keyword>
<dbReference type="SUPFAM" id="SSF50104">
    <property type="entry name" value="Translation proteins SH3-like domain"/>
    <property type="match status" value="1"/>
</dbReference>
<gene>
    <name evidence="5" type="ORF">FA09DRAFT_339299</name>
</gene>
<reference evidence="5 6" key="1">
    <citation type="journal article" date="2018" name="Mol. Biol. Evol.">
        <title>Broad Genomic Sampling Reveals a Smut Pathogenic Ancestry of the Fungal Clade Ustilaginomycotina.</title>
        <authorList>
            <person name="Kijpornyongpan T."/>
            <person name="Mondo S.J."/>
            <person name="Barry K."/>
            <person name="Sandor L."/>
            <person name="Lee J."/>
            <person name="Lipzen A."/>
            <person name="Pangilinan J."/>
            <person name="LaButti K."/>
            <person name="Hainaut M."/>
            <person name="Henrissat B."/>
            <person name="Grigoriev I.V."/>
            <person name="Spatafora J.W."/>
            <person name="Aime M.C."/>
        </authorList>
    </citation>
    <scope>NUCLEOTIDE SEQUENCE [LARGE SCALE GENOMIC DNA]</scope>
    <source>
        <strain evidence="5 6">MCA 4186</strain>
    </source>
</reference>
<sequence>MPKIYKPGKVAVVLQGRFAGRKVVVIKQYDEGTREHPFPHAVVAGVERAPLKVTKRMGAAKLAKRSKVKPFVKAINYSHLLPTRYALELEGLKGAVTPETLREVSQKEDAKKVVKKLFEERYASGKSRWFFQPLRF</sequence>
<keyword evidence="6" id="KW-1185">Reference proteome</keyword>
<evidence type="ECO:0000313" key="6">
    <source>
        <dbReference type="Proteomes" id="UP000245946"/>
    </source>
</evidence>
<dbReference type="Pfam" id="PF01777">
    <property type="entry name" value="Ribosomal_L27e"/>
    <property type="match status" value="1"/>
</dbReference>
<keyword evidence="2 4" id="KW-0689">Ribosomal protein</keyword>
<evidence type="ECO:0000256" key="3">
    <source>
        <dbReference type="ARBA" id="ARBA00023274"/>
    </source>
</evidence>
<organism evidence="5 6">
    <name type="scientific">Tilletiopsis washingtonensis</name>
    <dbReference type="NCBI Taxonomy" id="58919"/>
    <lineage>
        <taxon>Eukaryota</taxon>
        <taxon>Fungi</taxon>
        <taxon>Dikarya</taxon>
        <taxon>Basidiomycota</taxon>
        <taxon>Ustilaginomycotina</taxon>
        <taxon>Exobasidiomycetes</taxon>
        <taxon>Entylomatales</taxon>
        <taxon>Entylomatales incertae sedis</taxon>
        <taxon>Tilletiopsis</taxon>
    </lineage>
</organism>
<dbReference type="GeneID" id="37271743"/>
<dbReference type="InterPro" id="IPR038655">
    <property type="entry name" value="Ribosomal_eL27_sf"/>
</dbReference>
<comment type="similarity">
    <text evidence="1 4">Belongs to the eukaryotic ribosomal protein eL27 family.</text>
</comment>
<dbReference type="InterPro" id="IPR008991">
    <property type="entry name" value="Translation_prot_SH3-like_sf"/>
</dbReference>
<dbReference type="RefSeq" id="XP_025597566.1">
    <property type="nucleotide sequence ID" value="XM_025744199.1"/>
</dbReference>
<dbReference type="PROSITE" id="PS01107">
    <property type="entry name" value="RIBOSOMAL_L27E"/>
    <property type="match status" value="1"/>
</dbReference>
<evidence type="ECO:0000256" key="4">
    <source>
        <dbReference type="RuleBase" id="RU000575"/>
    </source>
</evidence>
<evidence type="ECO:0000313" key="5">
    <source>
        <dbReference type="EMBL" id="PWN97287.1"/>
    </source>
</evidence>
<dbReference type="GO" id="GO:1990904">
    <property type="term" value="C:ribonucleoprotein complex"/>
    <property type="evidence" value="ECO:0007669"/>
    <property type="project" value="UniProtKB-KW"/>
</dbReference>
<dbReference type="InterPro" id="IPR041991">
    <property type="entry name" value="Ribosomal_eL27_KOW"/>
</dbReference>
<dbReference type="PANTHER" id="PTHR10497">
    <property type="entry name" value="60S RIBOSOMAL PROTEIN L27"/>
    <property type="match status" value="1"/>
</dbReference>
<proteinExistence type="inferred from homology"/>
<dbReference type="GO" id="GO:0005840">
    <property type="term" value="C:ribosome"/>
    <property type="evidence" value="ECO:0007669"/>
    <property type="project" value="UniProtKB-KW"/>
</dbReference>
<dbReference type="InterPro" id="IPR001141">
    <property type="entry name" value="Ribosomal_eL27"/>
</dbReference>
<dbReference type="OrthoDB" id="2365484at2759"/>
<dbReference type="GO" id="GO:0003735">
    <property type="term" value="F:structural constituent of ribosome"/>
    <property type="evidence" value="ECO:0007669"/>
    <property type="project" value="InterPro"/>
</dbReference>
<dbReference type="STRING" id="58919.A0A316Z676"/>
<accession>A0A316Z676</accession>
<dbReference type="EMBL" id="KZ819295">
    <property type="protein sequence ID" value="PWN97287.1"/>
    <property type="molecule type" value="Genomic_DNA"/>
</dbReference>
<dbReference type="GO" id="GO:0006412">
    <property type="term" value="P:translation"/>
    <property type="evidence" value="ECO:0007669"/>
    <property type="project" value="InterPro"/>
</dbReference>
<dbReference type="FunFam" id="2.30.30.770:FF:000001">
    <property type="entry name" value="60S ribosomal protein L27"/>
    <property type="match status" value="1"/>
</dbReference>
<dbReference type="Gene3D" id="2.30.30.770">
    <property type="match status" value="1"/>
</dbReference>
<dbReference type="InterPro" id="IPR018262">
    <property type="entry name" value="Ribosomal_eL27_CS"/>
</dbReference>
<evidence type="ECO:0000256" key="2">
    <source>
        <dbReference type="ARBA" id="ARBA00022980"/>
    </source>
</evidence>
<dbReference type="AlphaFoldDB" id="A0A316Z676"/>
<dbReference type="Proteomes" id="UP000245946">
    <property type="component" value="Unassembled WGS sequence"/>
</dbReference>